<keyword evidence="6 7" id="KW-0472">Membrane</keyword>
<evidence type="ECO:0000256" key="6">
    <source>
        <dbReference type="ARBA" id="ARBA00023136"/>
    </source>
</evidence>
<evidence type="ECO:0000256" key="1">
    <source>
        <dbReference type="ARBA" id="ARBA00004141"/>
    </source>
</evidence>
<protein>
    <submittedName>
        <fullName evidence="9">Membrane associated rhomboid family serine protease</fullName>
    </submittedName>
</protein>
<dbReference type="GO" id="GO:0006508">
    <property type="term" value="P:proteolysis"/>
    <property type="evidence" value="ECO:0007669"/>
    <property type="project" value="UniProtKB-KW"/>
</dbReference>
<evidence type="ECO:0000256" key="4">
    <source>
        <dbReference type="ARBA" id="ARBA00022692"/>
    </source>
</evidence>
<dbReference type="Proteomes" id="UP000295391">
    <property type="component" value="Unassembled WGS sequence"/>
</dbReference>
<name>A0A4R6VT15_9HYPH</name>
<keyword evidence="3" id="KW-0997">Cell inner membrane</keyword>
<evidence type="ECO:0000256" key="5">
    <source>
        <dbReference type="ARBA" id="ARBA00022989"/>
    </source>
</evidence>
<dbReference type="RefSeq" id="WP_133571267.1">
    <property type="nucleotide sequence ID" value="NZ_SNYR01000001.1"/>
</dbReference>
<evidence type="ECO:0000313" key="10">
    <source>
        <dbReference type="Proteomes" id="UP000295391"/>
    </source>
</evidence>
<feature type="transmembrane region" description="Helical" evidence="7">
    <location>
        <begin position="221"/>
        <end position="241"/>
    </location>
</feature>
<accession>A0A4R6VT15</accession>
<keyword evidence="9" id="KW-0645">Protease</keyword>
<feature type="transmembrane region" description="Helical" evidence="7">
    <location>
        <begin position="140"/>
        <end position="161"/>
    </location>
</feature>
<keyword evidence="9" id="KW-0378">Hydrolase</keyword>
<evidence type="ECO:0000313" key="9">
    <source>
        <dbReference type="EMBL" id="TDQ66581.1"/>
    </source>
</evidence>
<dbReference type="InterPro" id="IPR022764">
    <property type="entry name" value="Peptidase_S54_rhomboid_dom"/>
</dbReference>
<comment type="caution">
    <text evidence="9">The sequence shown here is derived from an EMBL/GenBank/DDBJ whole genome shotgun (WGS) entry which is preliminary data.</text>
</comment>
<feature type="transmembrane region" description="Helical" evidence="7">
    <location>
        <begin position="49"/>
        <end position="65"/>
    </location>
</feature>
<dbReference type="AlphaFoldDB" id="A0A4R6VT15"/>
<evidence type="ECO:0000259" key="8">
    <source>
        <dbReference type="Pfam" id="PF01694"/>
    </source>
</evidence>
<dbReference type="SUPFAM" id="SSF144091">
    <property type="entry name" value="Rhomboid-like"/>
    <property type="match status" value="1"/>
</dbReference>
<dbReference type="Pfam" id="PF01694">
    <property type="entry name" value="Rhomboid"/>
    <property type="match status" value="1"/>
</dbReference>
<feature type="domain" description="Peptidase S54 rhomboid" evidence="8">
    <location>
        <begin position="77"/>
        <end position="240"/>
    </location>
</feature>
<dbReference type="GO" id="GO:0004252">
    <property type="term" value="F:serine-type endopeptidase activity"/>
    <property type="evidence" value="ECO:0007669"/>
    <property type="project" value="InterPro"/>
</dbReference>
<proteinExistence type="predicted"/>
<organism evidence="9 10">
    <name type="scientific">Maritalea mobilis</name>
    <dbReference type="NCBI Taxonomy" id="483324"/>
    <lineage>
        <taxon>Bacteria</taxon>
        <taxon>Pseudomonadati</taxon>
        <taxon>Pseudomonadota</taxon>
        <taxon>Alphaproteobacteria</taxon>
        <taxon>Hyphomicrobiales</taxon>
        <taxon>Devosiaceae</taxon>
        <taxon>Maritalea</taxon>
    </lineage>
</organism>
<keyword evidence="5 7" id="KW-1133">Transmembrane helix</keyword>
<feature type="transmembrane region" description="Helical" evidence="7">
    <location>
        <begin position="114"/>
        <end position="134"/>
    </location>
</feature>
<dbReference type="GO" id="GO:0016020">
    <property type="term" value="C:membrane"/>
    <property type="evidence" value="ECO:0007669"/>
    <property type="project" value="UniProtKB-SubCell"/>
</dbReference>
<feature type="transmembrane region" description="Helical" evidence="7">
    <location>
        <begin position="25"/>
        <end position="44"/>
    </location>
</feature>
<dbReference type="OrthoDB" id="9797190at2"/>
<evidence type="ECO:0000256" key="7">
    <source>
        <dbReference type="SAM" id="Phobius"/>
    </source>
</evidence>
<feature type="transmembrane region" description="Helical" evidence="7">
    <location>
        <begin position="85"/>
        <end position="102"/>
    </location>
</feature>
<dbReference type="Gene3D" id="1.20.1540.10">
    <property type="entry name" value="Rhomboid-like"/>
    <property type="match status" value="1"/>
</dbReference>
<feature type="transmembrane region" description="Helical" evidence="7">
    <location>
        <begin position="194"/>
        <end position="215"/>
    </location>
</feature>
<keyword evidence="4 7" id="KW-0812">Transmembrane</keyword>
<dbReference type="InterPro" id="IPR035952">
    <property type="entry name" value="Rhomboid-like_sf"/>
</dbReference>
<dbReference type="PANTHER" id="PTHR43066:SF26">
    <property type="entry name" value="RHOMBOID PROTEASE GLPG"/>
    <property type="match status" value="1"/>
</dbReference>
<keyword evidence="2" id="KW-1003">Cell membrane</keyword>
<dbReference type="EMBL" id="SNYR01000001">
    <property type="protein sequence ID" value="TDQ66581.1"/>
    <property type="molecule type" value="Genomic_DNA"/>
</dbReference>
<evidence type="ECO:0000256" key="2">
    <source>
        <dbReference type="ARBA" id="ARBA00022475"/>
    </source>
</evidence>
<keyword evidence="10" id="KW-1185">Reference proteome</keyword>
<comment type="subcellular location">
    <subcellularLocation>
        <location evidence="1">Membrane</location>
        <topology evidence="1">Multi-pass membrane protein</topology>
    </subcellularLocation>
</comment>
<evidence type="ECO:0000256" key="3">
    <source>
        <dbReference type="ARBA" id="ARBA00022519"/>
    </source>
</evidence>
<sequence length="246" mass="27077">MNNPENQQNPQETGKNAPIVNLPPIVTALIVLMVLIHFCAQVILTDESLYRFFLTFGFAPIRLQYAPEMPGGIGALFWTPFTHGFLHADWMHLTFNMLWLAVFGTPIARRYGPYGFGVVFGLGLIGGVIGYLIVHFNSVAILIGASGAVSALMGGALRFMYQPLLKAVDEETGEVRILGRRLATPAELLKDQRAVGFTVVWMGVNLLFGLFPQLMGMDGASVAWEAHIAGFITGFFAVAWLERRLF</sequence>
<gene>
    <name evidence="9" type="ORF">ATL17_0583</name>
</gene>
<reference evidence="9 10" key="1">
    <citation type="submission" date="2019-03" db="EMBL/GenBank/DDBJ databases">
        <title>Genomic Encyclopedia of Type Strains, Phase III (KMG-III): the genomes of soil and plant-associated and newly described type strains.</title>
        <authorList>
            <person name="Whitman W."/>
        </authorList>
    </citation>
    <scope>NUCLEOTIDE SEQUENCE [LARGE SCALE GENOMIC DNA]</scope>
    <source>
        <strain evidence="9 10">CGMCC 1.7002</strain>
    </source>
</reference>
<dbReference type="PANTHER" id="PTHR43066">
    <property type="entry name" value="RHOMBOID-RELATED PROTEIN"/>
    <property type="match status" value="1"/>
</dbReference>